<dbReference type="Gene3D" id="3.30.2390.20">
    <property type="entry name" value="Type VII secretion system EccB, repeat 1 domain"/>
    <property type="match status" value="1"/>
</dbReference>
<proteinExistence type="predicted"/>
<gene>
    <name evidence="2" type="primary">eccB</name>
    <name evidence="2" type="ORF">ACFY35_37655</name>
</gene>
<evidence type="ECO:0000256" key="1">
    <source>
        <dbReference type="SAM" id="Phobius"/>
    </source>
</evidence>
<organism evidence="2 3">
    <name type="scientific">Paractinoplanes globisporus</name>
    <dbReference type="NCBI Taxonomy" id="113565"/>
    <lineage>
        <taxon>Bacteria</taxon>
        <taxon>Bacillati</taxon>
        <taxon>Actinomycetota</taxon>
        <taxon>Actinomycetes</taxon>
        <taxon>Micromonosporales</taxon>
        <taxon>Micromonosporaceae</taxon>
        <taxon>Paractinoplanes</taxon>
    </lineage>
</organism>
<keyword evidence="1" id="KW-1133">Transmembrane helix</keyword>
<dbReference type="Proteomes" id="UP001602245">
    <property type="component" value="Unassembled WGS sequence"/>
</dbReference>
<evidence type="ECO:0000313" key="3">
    <source>
        <dbReference type="Proteomes" id="UP001602245"/>
    </source>
</evidence>
<dbReference type="EMBL" id="JBIAZU010000007">
    <property type="protein sequence ID" value="MFF5295198.1"/>
    <property type="molecule type" value="Genomic_DNA"/>
</dbReference>
<sequence length="465" mass="48610">MPSRQDQLHSYQYSMQRVVAALVTHDPDPSKSPLRRAGTTALVSLLIASLAVGGVAIYGFLTGQSSVDPKNANVVFQEKGTGARFVYLDSDAKLHPVLNYTSGLLLSNAEAPELKSISSDKLATVPLGATLGIPDAPDSLPAKDALLTERWSLCTDNQGEENEPRSTLLVGDELTDGTVAAKADEGLLVRDPQDHTAIVYDNKRFPIPASAQVATLRALGYASKAPWTVATAWANSVPLGPNLVGPRLPGTVGDPSSIDGFQVGDLVTDSGKQFGVILADGLAVLTPMQAMLLQADPRINQPQAIGNKFFRLPQSTKRLSDEGTANGLPVTVPKLHDNAPGRACMTLPVDAKSGDGLRIDPTVPTGVAVDAGNTPSNVQLADFVHIARGKGVLVSAAASPSAPADSGTVTIVTDTGRSFPLANRSLITKLGYGGVKPRQIPSELVALLPRGPSLDPARARQTAVQ</sequence>
<dbReference type="PANTHER" id="PTHR40765:SF2">
    <property type="entry name" value="ESX-2 SECRETION SYSTEM ATPASE ECCB2"/>
    <property type="match status" value="1"/>
</dbReference>
<name>A0ABW6WPH7_9ACTN</name>
<reference evidence="2 3" key="1">
    <citation type="submission" date="2024-10" db="EMBL/GenBank/DDBJ databases">
        <title>The Natural Products Discovery Center: Release of the First 8490 Sequenced Strains for Exploring Actinobacteria Biosynthetic Diversity.</title>
        <authorList>
            <person name="Kalkreuter E."/>
            <person name="Kautsar S.A."/>
            <person name="Yang D."/>
            <person name="Bader C.D."/>
            <person name="Teijaro C.N."/>
            <person name="Fluegel L."/>
            <person name="Davis C.M."/>
            <person name="Simpson J.R."/>
            <person name="Lauterbach L."/>
            <person name="Steele A.D."/>
            <person name="Gui C."/>
            <person name="Meng S."/>
            <person name="Li G."/>
            <person name="Viehrig K."/>
            <person name="Ye F."/>
            <person name="Su P."/>
            <person name="Kiefer A.F."/>
            <person name="Nichols A."/>
            <person name="Cepeda A.J."/>
            <person name="Yan W."/>
            <person name="Fan B."/>
            <person name="Jiang Y."/>
            <person name="Adhikari A."/>
            <person name="Zheng C.-J."/>
            <person name="Schuster L."/>
            <person name="Cowan T.M."/>
            <person name="Smanski M.J."/>
            <person name="Chevrette M.G."/>
            <person name="De Carvalho L.P.S."/>
            <person name="Shen B."/>
        </authorList>
    </citation>
    <scope>NUCLEOTIDE SEQUENCE [LARGE SCALE GENOMIC DNA]</scope>
    <source>
        <strain evidence="2 3">NPDC000087</strain>
    </source>
</reference>
<comment type="caution">
    <text evidence="2">The sequence shown here is derived from an EMBL/GenBank/DDBJ whole genome shotgun (WGS) entry which is preliminary data.</text>
</comment>
<dbReference type="NCBIfam" id="TIGR03919">
    <property type="entry name" value="T7SS_EccB"/>
    <property type="match status" value="1"/>
</dbReference>
<evidence type="ECO:0000313" key="2">
    <source>
        <dbReference type="EMBL" id="MFF5295198.1"/>
    </source>
</evidence>
<dbReference type="PANTHER" id="PTHR40765">
    <property type="entry name" value="ESX-2 SECRETION SYSTEM ATPASE ECCB2"/>
    <property type="match status" value="1"/>
</dbReference>
<accession>A0ABW6WPH7</accession>
<dbReference type="Pfam" id="PF05108">
    <property type="entry name" value="T7SS_ESX1_EccB"/>
    <property type="match status" value="1"/>
</dbReference>
<keyword evidence="1" id="KW-0472">Membrane</keyword>
<dbReference type="InterPro" id="IPR044857">
    <property type="entry name" value="T7SS_EccB_R1"/>
</dbReference>
<keyword evidence="3" id="KW-1185">Reference proteome</keyword>
<dbReference type="RefSeq" id="WP_020511080.1">
    <property type="nucleotide sequence ID" value="NZ_JBIAZU010000007.1"/>
</dbReference>
<protein>
    <submittedName>
        <fullName evidence="2">Type VII secretion protein EccB</fullName>
    </submittedName>
</protein>
<dbReference type="InterPro" id="IPR007795">
    <property type="entry name" value="T7SS_EccB"/>
</dbReference>
<keyword evidence="1" id="KW-0812">Transmembrane</keyword>
<feature type="transmembrane region" description="Helical" evidence="1">
    <location>
        <begin position="41"/>
        <end position="61"/>
    </location>
</feature>